<accession>A0ACB7F232</accession>
<comment type="caution">
    <text evidence="1">The sequence shown here is derived from an EMBL/GenBank/DDBJ whole genome shotgun (WGS) entry which is preliminary data.</text>
</comment>
<protein>
    <submittedName>
        <fullName evidence="1">Arachidonate 15-lipoxygenase B</fullName>
    </submittedName>
</protein>
<keyword evidence="2" id="KW-1185">Reference proteome</keyword>
<sequence length="633" mass="71597">SPAVTIVSNIMASCQEFEVTVHTSPGPSCGTFNRLWLTLIGLQGETPPVTMNKGDHHLLPGSMCPIRVKANSPLGCVVLIRLHLEAQTGYPDLDWHCSRVEVRRLADRQAEEGVEGEAGPEDPEVQVFLCDRWLRTADGDVELRSGKLCLLKDEKEDILKQQRLGQLQHQQKLIRWRKFVDGAPQCVDLNSLSELGPNLSYTHQSQSDNLHYLRSFVTRVEAWMSFTELETIFAHSGHQNKIARFVKAHWMEDWYFGYQCLNGCNPLLVHQTRILPPNLSITSDMIHPFLPEGSSLEQELQKGTVYLLDYEILDGAPANMVNGAQTYLCAPLCLLHLNQQGQLLPIAIQLQQTPGPQNPVFLPSDGCDWLLAKIWVHNADFQCHQLSSHYLRTHMLGEMCCVATLRQLPEIHPLHKLLMQHVRTSLQINIQARGSLLATNGVFDKAIGAGLEALPVVISRASKRICYRTLCVPDDLIDRGVDKLQQCYYAQDALRIWDILYRFVVNWVDLYYIGDNDVQEDSELQHWITDINTHGFEEDSGFPQSLQTKAELSKFVTMIIFSCSALHAAVNFSQVPLCHYKDAIFRDGAHRQLVGEVQAELKAFSDYVTERNSKLELPYAYLCPEHIENSIAI</sequence>
<evidence type="ECO:0000313" key="2">
    <source>
        <dbReference type="Proteomes" id="UP000805704"/>
    </source>
</evidence>
<feature type="non-terminal residue" evidence="1">
    <location>
        <position position="1"/>
    </location>
</feature>
<evidence type="ECO:0000313" key="1">
    <source>
        <dbReference type="EMBL" id="KAG8008381.1"/>
    </source>
</evidence>
<dbReference type="EMBL" id="CM024807">
    <property type="protein sequence ID" value="KAG8008381.1"/>
    <property type="molecule type" value="Genomic_DNA"/>
</dbReference>
<proteinExistence type="predicted"/>
<name>A0ACB7F232_NIBAL</name>
<gene>
    <name evidence="1" type="primary">ALOX15B</name>
    <name evidence="1" type="ORF">GBF38_019524</name>
</gene>
<dbReference type="Proteomes" id="UP000805704">
    <property type="component" value="Chromosome 19"/>
</dbReference>
<reference evidence="1" key="1">
    <citation type="submission" date="2020-04" db="EMBL/GenBank/DDBJ databases">
        <title>A chromosome-scale assembly and high-density genetic map of the yellow drum (Nibea albiflora) genome.</title>
        <authorList>
            <person name="Xu D."/>
            <person name="Zhang W."/>
            <person name="Chen R."/>
            <person name="Tan P."/>
            <person name="Wang L."/>
            <person name="Song H."/>
            <person name="Tian L."/>
            <person name="Zhu Q."/>
            <person name="Wang B."/>
        </authorList>
    </citation>
    <scope>NUCLEOTIDE SEQUENCE</scope>
    <source>
        <strain evidence="1">ZJHYS-2018</strain>
    </source>
</reference>
<organism evidence="1 2">
    <name type="scientific">Nibea albiflora</name>
    <name type="common">Yellow drum</name>
    <name type="synonym">Corvina albiflora</name>
    <dbReference type="NCBI Taxonomy" id="240163"/>
    <lineage>
        <taxon>Eukaryota</taxon>
        <taxon>Metazoa</taxon>
        <taxon>Chordata</taxon>
        <taxon>Craniata</taxon>
        <taxon>Vertebrata</taxon>
        <taxon>Euteleostomi</taxon>
        <taxon>Actinopterygii</taxon>
        <taxon>Neopterygii</taxon>
        <taxon>Teleostei</taxon>
        <taxon>Neoteleostei</taxon>
        <taxon>Acanthomorphata</taxon>
        <taxon>Eupercaria</taxon>
        <taxon>Sciaenidae</taxon>
        <taxon>Nibea</taxon>
    </lineage>
</organism>